<dbReference type="SUPFAM" id="SSF55455">
    <property type="entry name" value="SRF-like"/>
    <property type="match status" value="1"/>
</dbReference>
<evidence type="ECO:0000256" key="1">
    <source>
        <dbReference type="ARBA" id="ARBA00004123"/>
    </source>
</evidence>
<dbReference type="InterPro" id="IPR002100">
    <property type="entry name" value="TF_MADSbox"/>
</dbReference>
<keyword evidence="9" id="KW-1185">Reference proteome</keyword>
<dbReference type="SMART" id="SM00432">
    <property type="entry name" value="MADS"/>
    <property type="match status" value="1"/>
</dbReference>
<dbReference type="GO" id="GO:0005634">
    <property type="term" value="C:nucleus"/>
    <property type="evidence" value="ECO:0007669"/>
    <property type="project" value="UniProtKB-SubCell"/>
</dbReference>
<evidence type="ECO:0000313" key="9">
    <source>
        <dbReference type="Proteomes" id="UP000235371"/>
    </source>
</evidence>
<dbReference type="GO" id="GO:0046983">
    <property type="term" value="F:protein dimerization activity"/>
    <property type="evidence" value="ECO:0007669"/>
    <property type="project" value="InterPro"/>
</dbReference>
<dbReference type="Pfam" id="PF00319">
    <property type="entry name" value="SRF-TF"/>
    <property type="match status" value="1"/>
</dbReference>
<keyword evidence="2" id="KW-0805">Transcription regulation</keyword>
<dbReference type="Gene3D" id="3.40.1810.10">
    <property type="entry name" value="Transcription factor, MADS-box"/>
    <property type="match status" value="1"/>
</dbReference>
<organism evidence="8 9">
    <name type="scientific">Hyaloscypha bicolor E</name>
    <dbReference type="NCBI Taxonomy" id="1095630"/>
    <lineage>
        <taxon>Eukaryota</taxon>
        <taxon>Fungi</taxon>
        <taxon>Dikarya</taxon>
        <taxon>Ascomycota</taxon>
        <taxon>Pezizomycotina</taxon>
        <taxon>Leotiomycetes</taxon>
        <taxon>Helotiales</taxon>
        <taxon>Hyaloscyphaceae</taxon>
        <taxon>Hyaloscypha</taxon>
        <taxon>Hyaloscypha bicolor</taxon>
    </lineage>
</organism>
<dbReference type="InParanoid" id="A0A2J6SX06"/>
<proteinExistence type="predicted"/>
<evidence type="ECO:0000256" key="5">
    <source>
        <dbReference type="ARBA" id="ARBA00023242"/>
    </source>
</evidence>
<feature type="domain" description="MADS-box" evidence="7">
    <location>
        <begin position="4"/>
        <end position="64"/>
    </location>
</feature>
<evidence type="ECO:0000256" key="4">
    <source>
        <dbReference type="ARBA" id="ARBA00023163"/>
    </source>
</evidence>
<dbReference type="GO" id="GO:0003677">
    <property type="term" value="F:DNA binding"/>
    <property type="evidence" value="ECO:0007669"/>
    <property type="project" value="UniProtKB-KW"/>
</dbReference>
<gene>
    <name evidence="8" type="ORF">K444DRAFT_102974</name>
</gene>
<accession>A0A2J6SX06</accession>
<feature type="compositionally biased region" description="Polar residues" evidence="6">
    <location>
        <begin position="1"/>
        <end position="11"/>
    </location>
</feature>
<dbReference type="AlphaFoldDB" id="A0A2J6SX06"/>
<dbReference type="GO" id="GO:0045944">
    <property type="term" value="P:positive regulation of transcription by RNA polymerase II"/>
    <property type="evidence" value="ECO:0007669"/>
    <property type="project" value="UniProtKB-ARBA"/>
</dbReference>
<dbReference type="RefSeq" id="XP_024732212.1">
    <property type="nucleotide sequence ID" value="XM_024870267.1"/>
</dbReference>
<dbReference type="GeneID" id="36578349"/>
<evidence type="ECO:0000256" key="6">
    <source>
        <dbReference type="SAM" id="MobiDB-lite"/>
    </source>
</evidence>
<keyword evidence="3" id="KW-0238">DNA-binding</keyword>
<comment type="subcellular location">
    <subcellularLocation>
        <location evidence="1">Nucleus</location>
    </subcellularLocation>
</comment>
<evidence type="ECO:0000256" key="3">
    <source>
        <dbReference type="ARBA" id="ARBA00023125"/>
    </source>
</evidence>
<keyword evidence="4" id="KW-0804">Transcription</keyword>
<feature type="region of interest" description="Disordered" evidence="6">
    <location>
        <begin position="1"/>
        <end position="26"/>
    </location>
</feature>
<name>A0A2J6SX06_9HELO</name>
<dbReference type="InterPro" id="IPR036879">
    <property type="entry name" value="TF_MADSbox_sf"/>
</dbReference>
<evidence type="ECO:0000256" key="2">
    <source>
        <dbReference type="ARBA" id="ARBA00023015"/>
    </source>
</evidence>
<keyword evidence="5" id="KW-0539">Nucleus</keyword>
<dbReference type="PROSITE" id="PS50066">
    <property type="entry name" value="MADS_BOX_2"/>
    <property type="match status" value="1"/>
</dbReference>
<dbReference type="Proteomes" id="UP000235371">
    <property type="component" value="Unassembled WGS sequence"/>
</dbReference>
<dbReference type="EMBL" id="KZ613856">
    <property type="protein sequence ID" value="PMD55308.1"/>
    <property type="molecule type" value="Genomic_DNA"/>
</dbReference>
<evidence type="ECO:0000259" key="7">
    <source>
        <dbReference type="PROSITE" id="PS50066"/>
    </source>
</evidence>
<dbReference type="OrthoDB" id="3530863at2759"/>
<reference evidence="8 9" key="1">
    <citation type="submission" date="2016-04" db="EMBL/GenBank/DDBJ databases">
        <title>A degradative enzymes factory behind the ericoid mycorrhizal symbiosis.</title>
        <authorList>
            <consortium name="DOE Joint Genome Institute"/>
            <person name="Martino E."/>
            <person name="Morin E."/>
            <person name="Grelet G."/>
            <person name="Kuo A."/>
            <person name="Kohler A."/>
            <person name="Daghino S."/>
            <person name="Barry K."/>
            <person name="Choi C."/>
            <person name="Cichocki N."/>
            <person name="Clum A."/>
            <person name="Copeland A."/>
            <person name="Hainaut M."/>
            <person name="Haridas S."/>
            <person name="Labutti K."/>
            <person name="Lindquist E."/>
            <person name="Lipzen A."/>
            <person name="Khouja H.-R."/>
            <person name="Murat C."/>
            <person name="Ohm R."/>
            <person name="Olson A."/>
            <person name="Spatafora J."/>
            <person name="Veneault-Fourrey C."/>
            <person name="Henrissat B."/>
            <person name="Grigoriev I."/>
            <person name="Martin F."/>
            <person name="Perotto S."/>
        </authorList>
    </citation>
    <scope>NUCLEOTIDE SEQUENCE [LARGE SCALE GENOMIC DNA]</scope>
    <source>
        <strain evidence="8 9">E</strain>
    </source>
</reference>
<evidence type="ECO:0000313" key="8">
    <source>
        <dbReference type="EMBL" id="PMD55308.1"/>
    </source>
</evidence>
<sequence>MPSRRQIQTKMTMAEERKKRQEKFRKRSGSLFDKVKKLALDTDAFVALVVRDRAGRVRSFRSSDSLYWPDSIIDLIEKNPSGAHEYIQKHAISGCWKGIEDENGKKGKRAMRAASADIPTGSDSTITVDLCREDKEIELHLSASKDIEIKTFESPVTEVAASDNIVTDTFPESDNAAVPTVAKPCNTTLNADGELDETMGDLENSDNDAVGKWSNETPDTLVGMDKAIGESMAINVLDAEEADPLVFDYDMMDLDMAEGKNGVDFDGAEMLGAGDSIEAAATLSTLSQHVFNLPRTPLPSGKGVWGTAKSNVSTGIDRKELLEGWDWVFRRR</sequence>
<protein>
    <recommendedName>
        <fullName evidence="7">MADS-box domain-containing protein</fullName>
    </recommendedName>
</protein>